<organism evidence="2 3">
    <name type="scientific">Cyclotella cryptica</name>
    <dbReference type="NCBI Taxonomy" id="29204"/>
    <lineage>
        <taxon>Eukaryota</taxon>
        <taxon>Sar</taxon>
        <taxon>Stramenopiles</taxon>
        <taxon>Ochrophyta</taxon>
        <taxon>Bacillariophyta</taxon>
        <taxon>Coscinodiscophyceae</taxon>
        <taxon>Thalassiosirophycidae</taxon>
        <taxon>Stephanodiscales</taxon>
        <taxon>Stephanodiscaceae</taxon>
        <taxon>Cyclotella</taxon>
    </lineage>
</organism>
<feature type="region of interest" description="Disordered" evidence="1">
    <location>
        <begin position="1"/>
        <end position="26"/>
    </location>
</feature>
<gene>
    <name evidence="2" type="ORF">HJC23_005706</name>
</gene>
<protein>
    <submittedName>
        <fullName evidence="2">Uncharacterized protein</fullName>
    </submittedName>
</protein>
<proteinExistence type="predicted"/>
<accession>A0ABD3QD92</accession>
<evidence type="ECO:0000313" key="3">
    <source>
        <dbReference type="Proteomes" id="UP001516023"/>
    </source>
</evidence>
<reference evidence="2 3" key="1">
    <citation type="journal article" date="2020" name="G3 (Bethesda)">
        <title>Improved Reference Genome for Cyclotella cryptica CCMP332, a Model for Cell Wall Morphogenesis, Salinity Adaptation, and Lipid Production in Diatoms (Bacillariophyta).</title>
        <authorList>
            <person name="Roberts W.R."/>
            <person name="Downey K.M."/>
            <person name="Ruck E.C."/>
            <person name="Traller J.C."/>
            <person name="Alverson A.J."/>
        </authorList>
    </citation>
    <scope>NUCLEOTIDE SEQUENCE [LARGE SCALE GENOMIC DNA]</scope>
    <source>
        <strain evidence="2 3">CCMP332</strain>
    </source>
</reference>
<name>A0ABD3QD92_9STRA</name>
<keyword evidence="3" id="KW-1185">Reference proteome</keyword>
<comment type="caution">
    <text evidence="2">The sequence shown here is derived from an EMBL/GenBank/DDBJ whole genome shotgun (WGS) entry which is preliminary data.</text>
</comment>
<evidence type="ECO:0000256" key="1">
    <source>
        <dbReference type="SAM" id="MobiDB-lite"/>
    </source>
</evidence>
<dbReference type="EMBL" id="JABMIG020000048">
    <property type="protein sequence ID" value="KAL3798145.1"/>
    <property type="molecule type" value="Genomic_DNA"/>
</dbReference>
<sequence>MNSANTFRGVSRQIPGKALSKDAGRSMHVVSSSNIKLMKMARSPHKTSQNGFAALAPQEQSPQLSTARDIELLLSNIGASHRASRPTIESMMQGSGARSTREPQRCNLTGNEIIDLIAQIRSI</sequence>
<evidence type="ECO:0000313" key="2">
    <source>
        <dbReference type="EMBL" id="KAL3798145.1"/>
    </source>
</evidence>
<dbReference type="Proteomes" id="UP001516023">
    <property type="component" value="Unassembled WGS sequence"/>
</dbReference>
<dbReference type="AlphaFoldDB" id="A0ABD3QD92"/>
<feature type="region of interest" description="Disordered" evidence="1">
    <location>
        <begin position="83"/>
        <end position="103"/>
    </location>
</feature>